<name>A0AAV9XC34_9PEZI</name>
<comment type="caution">
    <text evidence="3">The sequence shown here is derived from an EMBL/GenBank/DDBJ whole genome shotgun (WGS) entry which is preliminary data.</text>
</comment>
<reference evidence="3 4" key="1">
    <citation type="submission" date="2019-10" db="EMBL/GenBank/DDBJ databases">
        <authorList>
            <person name="Palmer J.M."/>
        </authorList>
    </citation>
    <scope>NUCLEOTIDE SEQUENCE [LARGE SCALE GENOMIC DNA]</scope>
    <source>
        <strain evidence="3 4">TWF694</strain>
    </source>
</reference>
<sequence>MRSGSIILAFASLSFAGVQASISSQCINIRLQGAWLIANCLTGSGTTRIESSVYLQDRITNTEGVLGWQVNGNYAASCTGCTIVTPPATLSCNCKPTWGQPVPASLNLEGHIAVYNGFILSNLSGTPTPPTTVSTVAFPSDPSWNAFYGNTSCYSTNPETCPSPNVGSGTTCSTYASVSSSDGVANCFAFRYPISVPAWGSFADFKVVAPSGAFKFLVYDTVDCSGGVKGTLAASELGTCKEFNKQMLAFSAVPLWNAQT</sequence>
<dbReference type="EMBL" id="JAVHJO010000006">
    <property type="protein sequence ID" value="KAK6539650.1"/>
    <property type="molecule type" value="Genomic_DNA"/>
</dbReference>
<evidence type="ECO:0000259" key="2">
    <source>
        <dbReference type="SMART" id="SM01111"/>
    </source>
</evidence>
<keyword evidence="4" id="KW-1185">Reference proteome</keyword>
<dbReference type="AlphaFoldDB" id="A0AAV9XC34"/>
<organism evidence="3 4">
    <name type="scientific">Orbilia ellipsospora</name>
    <dbReference type="NCBI Taxonomy" id="2528407"/>
    <lineage>
        <taxon>Eukaryota</taxon>
        <taxon>Fungi</taxon>
        <taxon>Dikarya</taxon>
        <taxon>Ascomycota</taxon>
        <taxon>Pezizomycotina</taxon>
        <taxon>Orbiliomycetes</taxon>
        <taxon>Orbiliales</taxon>
        <taxon>Orbiliaceae</taxon>
        <taxon>Orbilia</taxon>
    </lineage>
</organism>
<dbReference type="InterPro" id="IPR011058">
    <property type="entry name" value="Cyanovirin-N"/>
</dbReference>
<feature type="domain" description="Cyanovirin-N" evidence="2">
    <location>
        <begin position="21"/>
        <end position="120"/>
    </location>
</feature>
<evidence type="ECO:0000313" key="3">
    <source>
        <dbReference type="EMBL" id="KAK6539650.1"/>
    </source>
</evidence>
<proteinExistence type="predicted"/>
<evidence type="ECO:0000313" key="4">
    <source>
        <dbReference type="Proteomes" id="UP001365542"/>
    </source>
</evidence>
<feature type="chain" id="PRO_5043979136" description="Cyanovirin-N domain-containing protein" evidence="1">
    <location>
        <begin position="21"/>
        <end position="260"/>
    </location>
</feature>
<dbReference type="Proteomes" id="UP001365542">
    <property type="component" value="Unassembled WGS sequence"/>
</dbReference>
<evidence type="ECO:0000256" key="1">
    <source>
        <dbReference type="SAM" id="SignalP"/>
    </source>
</evidence>
<dbReference type="InterPro" id="IPR036673">
    <property type="entry name" value="Cyanovirin-N_sf"/>
</dbReference>
<protein>
    <recommendedName>
        <fullName evidence="2">Cyanovirin-N domain-containing protein</fullName>
    </recommendedName>
</protein>
<dbReference type="SMART" id="SM01111">
    <property type="entry name" value="CVNH"/>
    <property type="match status" value="1"/>
</dbReference>
<accession>A0AAV9XC34</accession>
<gene>
    <name evidence="3" type="ORF">TWF694_009856</name>
</gene>
<feature type="signal peptide" evidence="1">
    <location>
        <begin position="1"/>
        <end position="20"/>
    </location>
</feature>
<dbReference type="Gene3D" id="2.30.60.10">
    <property type="entry name" value="Cyanovirin-N"/>
    <property type="match status" value="1"/>
</dbReference>
<dbReference type="SUPFAM" id="SSF51322">
    <property type="entry name" value="Cyanovirin-N"/>
    <property type="match status" value="1"/>
</dbReference>
<dbReference type="Pfam" id="PF08881">
    <property type="entry name" value="CVNH"/>
    <property type="match status" value="1"/>
</dbReference>
<keyword evidence="1" id="KW-0732">Signal</keyword>